<proteinExistence type="predicted"/>
<dbReference type="Proteomes" id="UP000242254">
    <property type="component" value="Unassembled WGS sequence"/>
</dbReference>
<protein>
    <submittedName>
        <fullName evidence="2">Uncharacterized protein</fullName>
    </submittedName>
</protein>
<keyword evidence="1" id="KW-0812">Transmembrane</keyword>
<name>A0A2G4T6U1_RHIZD</name>
<evidence type="ECO:0000313" key="2">
    <source>
        <dbReference type="EMBL" id="PHZ16406.1"/>
    </source>
</evidence>
<feature type="transmembrane region" description="Helical" evidence="1">
    <location>
        <begin position="29"/>
        <end position="46"/>
    </location>
</feature>
<gene>
    <name evidence="2" type="ORF">RHIMIDRAFT_61499</name>
</gene>
<dbReference type="AlphaFoldDB" id="A0A2G4T6U1"/>
<reference evidence="2 3" key="1">
    <citation type="journal article" date="2016" name="Proc. Natl. Acad. Sci. U.S.A.">
        <title>Lipid metabolic changes in an early divergent fungus govern the establishment of a mutualistic symbiosis with endobacteria.</title>
        <authorList>
            <person name="Lastovetsky O.A."/>
            <person name="Gaspar M.L."/>
            <person name="Mondo S.J."/>
            <person name="LaButti K.M."/>
            <person name="Sandor L."/>
            <person name="Grigoriev I.V."/>
            <person name="Henry S.A."/>
            <person name="Pawlowska T.E."/>
        </authorList>
    </citation>
    <scope>NUCLEOTIDE SEQUENCE [LARGE SCALE GENOMIC DNA]</scope>
    <source>
        <strain evidence="2 3">ATCC 52813</strain>
    </source>
</reference>
<keyword evidence="1" id="KW-1133">Transmembrane helix</keyword>
<evidence type="ECO:0000256" key="1">
    <source>
        <dbReference type="SAM" id="Phobius"/>
    </source>
</evidence>
<dbReference type="RefSeq" id="XP_023470114.1">
    <property type="nucleotide sequence ID" value="XM_023615469.1"/>
</dbReference>
<dbReference type="GeneID" id="35446457"/>
<keyword evidence="1" id="KW-0472">Membrane</keyword>
<dbReference type="EMBL" id="KZ303843">
    <property type="protein sequence ID" value="PHZ16406.1"/>
    <property type="molecule type" value="Genomic_DNA"/>
</dbReference>
<organism evidence="2 3">
    <name type="scientific">Rhizopus microsporus ATCC 52813</name>
    <dbReference type="NCBI Taxonomy" id="1340429"/>
    <lineage>
        <taxon>Eukaryota</taxon>
        <taxon>Fungi</taxon>
        <taxon>Fungi incertae sedis</taxon>
        <taxon>Mucoromycota</taxon>
        <taxon>Mucoromycotina</taxon>
        <taxon>Mucoromycetes</taxon>
        <taxon>Mucorales</taxon>
        <taxon>Mucorineae</taxon>
        <taxon>Rhizopodaceae</taxon>
        <taxon>Rhizopus</taxon>
    </lineage>
</organism>
<sequence>MCFHMSHLHYSNHMLEQNWKRLQSQAIELYNKGGLLLVTALFYYSYCEYLAQLVYLRASSTLVDTLVEGL</sequence>
<evidence type="ECO:0000313" key="3">
    <source>
        <dbReference type="Proteomes" id="UP000242254"/>
    </source>
</evidence>
<accession>A0A2G4T6U1</accession>
<keyword evidence="3" id="KW-1185">Reference proteome</keyword>